<sequence>MRLVLAVIGVAAVAVTAQEFIPIGGGSGRSPLSSHRSSSIGSDNFGDADEFAEQILAPIDPNFQPANIPGNRPNPIPLFPRTQQAGTPHEAPVDFTFVHQHSYKEPFRTDQTVTAYPNFVGAARPNVPRTLGRENIFVDKLADPNSDASKLEAARKMKSMVFYGLAPPVEKLHREDEFAPSNLQLKNPWDLWYDRFTEAPAEPRRLYSLTQTKRPNIVDIPFYAADRGKREAAAATEASTATDETTATTSTTAAAAVPDATAATAAAAAATTTAAPASTTTPDVTVEIKTTTAASVDAATTTVTATTTAASTAGKTAAPAASWTAAATSAAAAAGTTTAQSSMTTVATPSTSTQKPVSGNSSKESTVTESVSSTTPTSSGPTIAFRPRHRTSTHKPTTVLAKLRALNSRVPARTTVDADATTEEPTTTLATRRGLFRIDTAVGSAKNVAALNTTKVPSRSTVFPRRPHGRGRVPLRRVFNATTTTAAPAAAAAATETASAAVTSTAAPAATTTTSWVAAALLKTLNKNTTTPLATATTRKPLFRVFQPRRPLAAQTKLPARTSTTVNDAKEDVDTNSVGALRTEVNRLLTTVVQLQSTVISQQQRIAQLENQLRLRRSPARRALANKTSRFVAPNGRTVERTTVDVRKGRAVRQNSTNGGLSQVR</sequence>
<name>A0AAV5VX29_9BILA</name>
<feature type="chain" id="PRO_5043574083" description="Mucin-5AC" evidence="2">
    <location>
        <begin position="18"/>
        <end position="665"/>
    </location>
</feature>
<keyword evidence="2" id="KW-0732">Signal</keyword>
<dbReference type="AlphaFoldDB" id="A0AAV5VX29"/>
<evidence type="ECO:0000313" key="4">
    <source>
        <dbReference type="Proteomes" id="UP001432322"/>
    </source>
</evidence>
<feature type="compositionally biased region" description="Low complexity" evidence="1">
    <location>
        <begin position="361"/>
        <end position="382"/>
    </location>
</feature>
<feature type="region of interest" description="Disordered" evidence="1">
    <location>
        <begin position="234"/>
        <end position="253"/>
    </location>
</feature>
<evidence type="ECO:0000256" key="2">
    <source>
        <dbReference type="SAM" id="SignalP"/>
    </source>
</evidence>
<proteinExistence type="predicted"/>
<feature type="compositionally biased region" description="Low complexity" evidence="1">
    <location>
        <begin position="339"/>
        <end position="348"/>
    </location>
</feature>
<feature type="non-terminal residue" evidence="3">
    <location>
        <position position="665"/>
    </location>
</feature>
<comment type="caution">
    <text evidence="3">The sequence shown here is derived from an EMBL/GenBank/DDBJ whole genome shotgun (WGS) entry which is preliminary data.</text>
</comment>
<feature type="compositionally biased region" description="Polar residues" evidence="1">
    <location>
        <begin position="349"/>
        <end position="360"/>
    </location>
</feature>
<organism evidence="3 4">
    <name type="scientific">Pristionchus fissidentatus</name>
    <dbReference type="NCBI Taxonomy" id="1538716"/>
    <lineage>
        <taxon>Eukaryota</taxon>
        <taxon>Metazoa</taxon>
        <taxon>Ecdysozoa</taxon>
        <taxon>Nematoda</taxon>
        <taxon>Chromadorea</taxon>
        <taxon>Rhabditida</taxon>
        <taxon>Rhabditina</taxon>
        <taxon>Diplogasteromorpha</taxon>
        <taxon>Diplogasteroidea</taxon>
        <taxon>Neodiplogasteridae</taxon>
        <taxon>Pristionchus</taxon>
    </lineage>
</organism>
<dbReference type="Proteomes" id="UP001432322">
    <property type="component" value="Unassembled WGS sequence"/>
</dbReference>
<evidence type="ECO:0000313" key="3">
    <source>
        <dbReference type="EMBL" id="GMT22497.1"/>
    </source>
</evidence>
<protein>
    <recommendedName>
        <fullName evidence="5">Mucin-5AC</fullName>
    </recommendedName>
</protein>
<feature type="region of interest" description="Disordered" evidence="1">
    <location>
        <begin position="339"/>
        <end position="395"/>
    </location>
</feature>
<feature type="signal peptide" evidence="2">
    <location>
        <begin position="1"/>
        <end position="17"/>
    </location>
</feature>
<reference evidence="3" key="1">
    <citation type="submission" date="2023-10" db="EMBL/GenBank/DDBJ databases">
        <title>Genome assembly of Pristionchus species.</title>
        <authorList>
            <person name="Yoshida K."/>
            <person name="Sommer R.J."/>
        </authorList>
    </citation>
    <scope>NUCLEOTIDE SEQUENCE</scope>
    <source>
        <strain evidence="3">RS5133</strain>
    </source>
</reference>
<dbReference type="EMBL" id="BTSY01000004">
    <property type="protein sequence ID" value="GMT22497.1"/>
    <property type="molecule type" value="Genomic_DNA"/>
</dbReference>
<accession>A0AAV5VX29</accession>
<evidence type="ECO:0000256" key="1">
    <source>
        <dbReference type="SAM" id="MobiDB-lite"/>
    </source>
</evidence>
<evidence type="ECO:0008006" key="5">
    <source>
        <dbReference type="Google" id="ProtNLM"/>
    </source>
</evidence>
<feature type="region of interest" description="Disordered" evidence="1">
    <location>
        <begin position="24"/>
        <end position="44"/>
    </location>
</feature>
<feature type="compositionally biased region" description="Low complexity" evidence="1">
    <location>
        <begin position="29"/>
        <end position="42"/>
    </location>
</feature>
<gene>
    <name evidence="3" type="ORF">PFISCL1PPCAC_13794</name>
</gene>
<keyword evidence="4" id="KW-1185">Reference proteome</keyword>